<feature type="non-terminal residue" evidence="1">
    <location>
        <position position="1"/>
    </location>
</feature>
<comment type="caution">
    <text evidence="1">The sequence shown here is derived from an EMBL/GenBank/DDBJ whole genome shotgun (WGS) entry which is preliminary data.</text>
</comment>
<evidence type="ECO:0000313" key="2">
    <source>
        <dbReference type="Proteomes" id="UP001497623"/>
    </source>
</evidence>
<protein>
    <recommendedName>
        <fullName evidence="3">Reverse transcriptase zinc-binding domain-containing protein</fullName>
    </recommendedName>
</protein>
<reference evidence="1 2" key="1">
    <citation type="submission" date="2024-05" db="EMBL/GenBank/DDBJ databases">
        <authorList>
            <person name="Wallberg A."/>
        </authorList>
    </citation>
    <scope>NUCLEOTIDE SEQUENCE [LARGE SCALE GENOMIC DNA]</scope>
</reference>
<accession>A0AAV2SRZ9</accession>
<proteinExistence type="predicted"/>
<keyword evidence="2" id="KW-1185">Reference proteome</keyword>
<sequence length="410" mass="48370">NSKINLNKTKIYGFGKWNGKIQWPISGLKVEIDHFHSLGIAFSCDYDLALKLQWKSICDKIKTRINIMSSRYLNIFQKAVLINVIISSKIWFTAHVYPLPMKYTIIINTEIFKYIWNRYKCNPIKREVLNKGKNQGGIGLLNIFFKAKSIFVNTLIKIFLKSDTNSLMNHYMASKINYLFNFRGLPNRISNRNAPYYTYAIDNIKQCKVHKDFPNFTSKVIYEMILPDITPNVQIKYPNLDWGNVWKTVNFKYLNIHDRPVIYKYTHRILPTNKRLFTIKIRNNPLCDHCQIEDTILHKFHECQKIQNCLNWVRKLIVYLCGIYVNNLETLLTLDLPKVNKKVKNTLCIIICSHISCTWYNRNNIDILENILKAKIIRDQKLNMNLLKDQAKDIFTSNYCNTNIEFICTL</sequence>
<dbReference type="EMBL" id="CAXKWB010131680">
    <property type="protein sequence ID" value="CAL4242761.1"/>
    <property type="molecule type" value="Genomic_DNA"/>
</dbReference>
<organism evidence="1 2">
    <name type="scientific">Meganyctiphanes norvegica</name>
    <name type="common">Northern krill</name>
    <name type="synonym">Thysanopoda norvegica</name>
    <dbReference type="NCBI Taxonomy" id="48144"/>
    <lineage>
        <taxon>Eukaryota</taxon>
        <taxon>Metazoa</taxon>
        <taxon>Ecdysozoa</taxon>
        <taxon>Arthropoda</taxon>
        <taxon>Crustacea</taxon>
        <taxon>Multicrustacea</taxon>
        <taxon>Malacostraca</taxon>
        <taxon>Eumalacostraca</taxon>
        <taxon>Eucarida</taxon>
        <taxon>Euphausiacea</taxon>
        <taxon>Euphausiidae</taxon>
        <taxon>Meganyctiphanes</taxon>
    </lineage>
</organism>
<name>A0AAV2SRZ9_MEGNR</name>
<dbReference type="Proteomes" id="UP001497623">
    <property type="component" value="Unassembled WGS sequence"/>
</dbReference>
<evidence type="ECO:0000313" key="1">
    <source>
        <dbReference type="EMBL" id="CAL4242761.1"/>
    </source>
</evidence>
<evidence type="ECO:0008006" key="3">
    <source>
        <dbReference type="Google" id="ProtNLM"/>
    </source>
</evidence>
<gene>
    <name evidence="1" type="ORF">MNOR_LOCUS40787</name>
</gene>
<dbReference type="AlphaFoldDB" id="A0AAV2SRZ9"/>